<dbReference type="EMBL" id="JABEVU030000001">
    <property type="protein sequence ID" value="MDB0579001.1"/>
    <property type="molecule type" value="Genomic_DNA"/>
</dbReference>
<keyword evidence="1" id="KW-0472">Membrane</keyword>
<evidence type="ECO:0000313" key="4">
    <source>
        <dbReference type="Proteomes" id="UP000031546"/>
    </source>
</evidence>
<evidence type="ECO:0000313" key="2">
    <source>
        <dbReference type="EMBL" id="KIH71868.1"/>
    </source>
</evidence>
<sequence length="244" mass="28303">MKYFTFFKRLLTFKKYPLFRTANFKHMLINIMIISILIALPNIISLFQSVDATSGLGSLETEIPDFRIVDGEYVGETETVSIRGNDILFSEDMTTDEMKDESSSILIGFLKDGIYIRDVQNSGFDYSYISQVETDEDLETFIEQQTSSLYFYVLVYIVFFVAVIMFFAVIFLSAGIYVLHLISQLMKKKSRFMNWFKFSTFATVAVLVPMIAIQLTAGPLLWWLYLLTLPFYYHYYAKLPKVKA</sequence>
<dbReference type="AlphaFoldDB" id="A0A0C2DPC1"/>
<dbReference type="OrthoDB" id="2418152at2"/>
<evidence type="ECO:0000313" key="5">
    <source>
        <dbReference type="Proteomes" id="UP000527860"/>
    </source>
</evidence>
<evidence type="ECO:0000256" key="1">
    <source>
        <dbReference type="SAM" id="Phobius"/>
    </source>
</evidence>
<dbReference type="RefSeq" id="WP_040104644.1">
    <property type="nucleotide sequence ID" value="NZ_JABEVU030000001.1"/>
</dbReference>
<comment type="caution">
    <text evidence="2">The sequence shown here is derived from an EMBL/GenBank/DDBJ whole genome shotgun (WGS) entry which is preliminary data.</text>
</comment>
<dbReference type="Pfam" id="PF06691">
    <property type="entry name" value="DUF1189"/>
    <property type="match status" value="1"/>
</dbReference>
<name>A0A0C2DPC1_9STAP</name>
<gene>
    <name evidence="3" type="ORF">F7P68_0000430</name>
    <name evidence="2" type="ORF">SN16_00425</name>
</gene>
<proteinExistence type="predicted"/>
<dbReference type="STRING" id="45670.SN16_00425"/>
<feature type="transmembrane region" description="Helical" evidence="1">
    <location>
        <begin position="149"/>
        <end position="182"/>
    </location>
</feature>
<keyword evidence="5" id="KW-1185">Reference proteome</keyword>
<dbReference type="InterPro" id="IPR009574">
    <property type="entry name" value="DUF1189"/>
</dbReference>
<reference evidence="2 4" key="1">
    <citation type="submission" date="2015-01" db="EMBL/GenBank/DDBJ databases">
        <title>Genome sequences of high lactate-tolerant strain Salinicoccus roseus W12 with industrial interest.</title>
        <authorList>
            <person name="Wang H."/>
            <person name="Yu B."/>
        </authorList>
    </citation>
    <scope>NUCLEOTIDE SEQUENCE [LARGE SCALE GENOMIC DNA]</scope>
    <source>
        <strain evidence="2 4">W12</strain>
    </source>
</reference>
<dbReference type="EMBL" id="JXII01000001">
    <property type="protein sequence ID" value="KIH71868.1"/>
    <property type="molecule type" value="Genomic_DNA"/>
</dbReference>
<reference evidence="3" key="2">
    <citation type="submission" date="2020-04" db="EMBL/GenBank/DDBJ databases">
        <authorList>
            <person name="Tanveer F."/>
            <person name="Xie Y."/>
            <person name="Shinwari Z.K."/>
        </authorList>
    </citation>
    <scope>NUCLEOTIDE SEQUENCE</scope>
    <source>
        <strain evidence="3">MOSEL-ME25</strain>
    </source>
</reference>
<feature type="transmembrane region" description="Helical" evidence="1">
    <location>
        <begin position="27"/>
        <end position="47"/>
    </location>
</feature>
<dbReference type="GeneID" id="77844004"/>
<keyword evidence="1" id="KW-0812">Transmembrane</keyword>
<keyword evidence="1" id="KW-1133">Transmembrane helix</keyword>
<reference evidence="3" key="3">
    <citation type="submission" date="2022-12" db="EMBL/GenBank/DDBJ databases">
        <title>Genome analysis and biological profiling of marine Salinicoccus roseus MOSEL-ME25.</title>
        <authorList>
            <person name="Mirza F.T."/>
            <person name="Xie Y."/>
            <person name="Shinwari Z.K."/>
        </authorList>
    </citation>
    <scope>NUCLEOTIDE SEQUENCE</scope>
    <source>
        <strain evidence="3">MOSEL-ME25</strain>
    </source>
</reference>
<organism evidence="2 4">
    <name type="scientific">Salinicoccus roseus</name>
    <dbReference type="NCBI Taxonomy" id="45670"/>
    <lineage>
        <taxon>Bacteria</taxon>
        <taxon>Bacillati</taxon>
        <taxon>Bacillota</taxon>
        <taxon>Bacilli</taxon>
        <taxon>Bacillales</taxon>
        <taxon>Staphylococcaceae</taxon>
        <taxon>Salinicoccus</taxon>
    </lineage>
</organism>
<dbReference type="Proteomes" id="UP000527860">
    <property type="component" value="Unassembled WGS sequence"/>
</dbReference>
<accession>A0A0C2DPC1</accession>
<dbReference type="Proteomes" id="UP000031546">
    <property type="component" value="Unassembled WGS sequence"/>
</dbReference>
<evidence type="ECO:0000313" key="3">
    <source>
        <dbReference type="EMBL" id="MDB0579001.1"/>
    </source>
</evidence>
<protein>
    <submittedName>
        <fullName evidence="3">DUF1189 family protein</fullName>
    </submittedName>
</protein>